<evidence type="ECO:0000256" key="1">
    <source>
        <dbReference type="ARBA" id="ARBA00009023"/>
    </source>
</evidence>
<organism evidence="5 6">
    <name type="scientific">Falsochrobactrum shanghaiense</name>
    <dbReference type="NCBI Taxonomy" id="2201899"/>
    <lineage>
        <taxon>Bacteria</taxon>
        <taxon>Pseudomonadati</taxon>
        <taxon>Pseudomonadota</taxon>
        <taxon>Alphaproteobacteria</taxon>
        <taxon>Hyphomicrobiales</taxon>
        <taxon>Brucellaceae</taxon>
        <taxon>Falsochrobactrum</taxon>
    </lineage>
</organism>
<comment type="caution">
    <text evidence="5">The sequence shown here is derived from an EMBL/GenBank/DDBJ whole genome shotgun (WGS) entry which is preliminary data.</text>
</comment>
<feature type="chain" id="PRO_5016245090" evidence="4">
    <location>
        <begin position="31"/>
        <end position="334"/>
    </location>
</feature>
<dbReference type="Pfam" id="PF03480">
    <property type="entry name" value="DctP"/>
    <property type="match status" value="1"/>
</dbReference>
<dbReference type="GO" id="GO:0055085">
    <property type="term" value="P:transmembrane transport"/>
    <property type="evidence" value="ECO:0007669"/>
    <property type="project" value="InterPro"/>
</dbReference>
<dbReference type="PANTHER" id="PTHR33376">
    <property type="match status" value="1"/>
</dbReference>
<evidence type="ECO:0000256" key="2">
    <source>
        <dbReference type="ARBA" id="ARBA00022448"/>
    </source>
</evidence>
<feature type="signal peptide" evidence="4">
    <location>
        <begin position="1"/>
        <end position="30"/>
    </location>
</feature>
<dbReference type="AlphaFoldDB" id="A0A316JAM7"/>
<dbReference type="Proteomes" id="UP000245865">
    <property type="component" value="Unassembled WGS sequence"/>
</dbReference>
<accession>A0A316JAM7</accession>
<dbReference type="Gene3D" id="3.40.190.170">
    <property type="entry name" value="Bacterial extracellular solute-binding protein, family 7"/>
    <property type="match status" value="1"/>
</dbReference>
<sequence>MGISRFTRRSASALLAGCFFSAMLAGGSVAQEKVKLRLAHGYTPISVEQEVLTATTDKIRERTNGGLDIQIFPSNELGTNSDVVEQAVSGGDIIVFVDASGAAEKGFPTLSILSGPFLFDNGEQAQKFAESPMFKEWTEELAKKGNLRLLALNWFDEPRDIIGDRSFADPAALNGMKIRLPPLDAWLHTFKPLGAIPTNLTYGETYGALEQGVVNGAESSPNAIFAAKWGEVSKHLTRTGHIRPWLGYAMGEDAFLRLPEEYRAILLEEFNEAGKLAAKTHTERTNANIEAMKAMGVEVHQADIDAYRAAAAGFYTSSKDWPADLVDQIRTAAK</sequence>
<gene>
    <name evidence="5" type="ORF">DKP76_04285</name>
</gene>
<dbReference type="RefSeq" id="WP_109705229.1">
    <property type="nucleotide sequence ID" value="NZ_QGDB01000002.1"/>
</dbReference>
<proteinExistence type="inferred from homology"/>
<dbReference type="InterPro" id="IPR038404">
    <property type="entry name" value="TRAP_DctP_sf"/>
</dbReference>
<reference evidence="5 6" key="1">
    <citation type="submission" date="2018-05" db="EMBL/GenBank/DDBJ databases">
        <title>Comparative genomic sequence analysis between strain HN4 and CCM 8460T (Falsochrobactrum ovis) will provide more evidence to prove that HN4 is a new species of Falsochrobactrum.</title>
        <authorList>
            <person name="Lyu W."/>
            <person name="Sun L."/>
            <person name="Yao L."/>
        </authorList>
    </citation>
    <scope>NUCLEOTIDE SEQUENCE [LARGE SCALE GENOMIC DNA]</scope>
    <source>
        <strain evidence="5 6">HN4</strain>
    </source>
</reference>
<keyword evidence="3 4" id="KW-0732">Signal</keyword>
<name>A0A316JAM7_9HYPH</name>
<dbReference type="PANTHER" id="PTHR33376:SF7">
    <property type="entry name" value="C4-DICARBOXYLATE-BINDING PROTEIN DCTB"/>
    <property type="match status" value="1"/>
</dbReference>
<dbReference type="EMBL" id="QGDB01000002">
    <property type="protein sequence ID" value="PWL18328.1"/>
    <property type="molecule type" value="Genomic_DNA"/>
</dbReference>
<comment type="similarity">
    <text evidence="1">Belongs to the bacterial solute-binding protein 7 family.</text>
</comment>
<keyword evidence="2" id="KW-0813">Transport</keyword>
<evidence type="ECO:0000313" key="5">
    <source>
        <dbReference type="EMBL" id="PWL18328.1"/>
    </source>
</evidence>
<dbReference type="OrthoDB" id="9803763at2"/>
<evidence type="ECO:0000313" key="6">
    <source>
        <dbReference type="Proteomes" id="UP000245865"/>
    </source>
</evidence>
<evidence type="ECO:0000256" key="4">
    <source>
        <dbReference type="SAM" id="SignalP"/>
    </source>
</evidence>
<protein>
    <submittedName>
        <fullName evidence="5">C4-dicarboxylate ABC transporter substrate-binding protein</fullName>
    </submittedName>
</protein>
<dbReference type="InterPro" id="IPR018389">
    <property type="entry name" value="DctP_fam"/>
</dbReference>
<dbReference type="NCBIfam" id="NF037995">
    <property type="entry name" value="TRAP_S1"/>
    <property type="match status" value="1"/>
</dbReference>
<keyword evidence="6" id="KW-1185">Reference proteome</keyword>
<evidence type="ECO:0000256" key="3">
    <source>
        <dbReference type="ARBA" id="ARBA00022729"/>
    </source>
</evidence>